<organism evidence="1 2">
    <name type="scientific">Rhizobium leguminosarum</name>
    <dbReference type="NCBI Taxonomy" id="384"/>
    <lineage>
        <taxon>Bacteria</taxon>
        <taxon>Pseudomonadati</taxon>
        <taxon>Pseudomonadota</taxon>
        <taxon>Alphaproteobacteria</taxon>
        <taxon>Hyphomicrobiales</taxon>
        <taxon>Rhizobiaceae</taxon>
        <taxon>Rhizobium/Agrobacterium group</taxon>
        <taxon>Rhizobium</taxon>
    </lineage>
</organism>
<dbReference type="AlphaFoldDB" id="A0A2K9Z9Y1"/>
<name>A0A2K9Z9Y1_RHILE</name>
<dbReference type="Proteomes" id="UP000238523">
    <property type="component" value="Chromosome"/>
</dbReference>
<evidence type="ECO:0000313" key="1">
    <source>
        <dbReference type="EMBL" id="AUW45042.1"/>
    </source>
</evidence>
<evidence type="ECO:0000313" key="2">
    <source>
        <dbReference type="Proteomes" id="UP000238523"/>
    </source>
</evidence>
<gene>
    <name evidence="1" type="ORF">CUJ84_Chr004739</name>
</gene>
<proteinExistence type="predicted"/>
<accession>A0A2K9Z9Y1</accession>
<sequence>MLAKRRPDCIFYCLLTLVVKNR</sequence>
<reference evidence="1 2" key="1">
    <citation type="submission" date="2017-11" db="EMBL/GenBank/DDBJ databases">
        <title>Complete genome of Rhizobium leguminosarum Norway, an ineffective micro-symbiont.</title>
        <authorList>
            <person name="Hoffrichter A."/>
            <person name="Liang J."/>
            <person name="Brachmann A."/>
            <person name="Marin M."/>
        </authorList>
    </citation>
    <scope>NUCLEOTIDE SEQUENCE [LARGE SCALE GENOMIC DNA]</scope>
    <source>
        <strain evidence="1 2">Norway</strain>
    </source>
</reference>
<protein>
    <submittedName>
        <fullName evidence="1">Uncharacterized protein</fullName>
    </submittedName>
</protein>
<dbReference type="EMBL" id="CP025012">
    <property type="protein sequence ID" value="AUW45042.1"/>
    <property type="molecule type" value="Genomic_DNA"/>
</dbReference>